<protein>
    <submittedName>
        <fullName evidence="3">BPIB3 protein</fullName>
    </submittedName>
</protein>
<keyword evidence="1" id="KW-0732">Signal</keyword>
<sequence length="468" mass="49332">PKMPAFWAVFLLCSLLTPSQGLGIPPLVGKVDADDGLIGGLIGEDGLVGGLIGQDGLVGGLLDEDGLVGGLLDKDGLLGGLLDSTGTKILNNTLPKISLRSIPGLGHEVDFKTQLLVETSSVPGKVLCVQVEADVAMLVKNKWGDPQNNECKTLNINIRYITLFLIFLLPRPKVPLLEEPVIRLLRGVLSEAGCNIVNTGLNALRSHLGSRIFTLPPGALPPFSIVSDDTIKMDINLPVQDLEGGVVASTQGLPLTASLLLAPGRQPQLSLSQRALGALLEPAQRQGTLDLSITSSMVPNIPLSTAALLPFIPQLSQILPGSLPLELRVRVANKPLVTVSGGKATATLKASIDVFSPALQSIQKPLFSLNTDIVLDITPSVLDGKLQTTLALDSLTLLFSYQQPLLSSDTDMCLLPLQISPLAGWVKQVLAAAYIPAINDALSVTLPLPNTLSGSLRNAEVNITEVRI</sequence>
<dbReference type="Proteomes" id="UP000557426">
    <property type="component" value="Unassembled WGS sequence"/>
</dbReference>
<feature type="domain" description="Lipid-binding serum glycoprotein C-terminal" evidence="2">
    <location>
        <begin position="261"/>
        <end position="468"/>
    </location>
</feature>
<comment type="caution">
    <text evidence="3">The sequence shown here is derived from an EMBL/GenBank/DDBJ whole genome shotgun (WGS) entry which is preliminary data.</text>
</comment>
<feature type="non-terminal residue" evidence="3">
    <location>
        <position position="1"/>
    </location>
</feature>
<dbReference type="Pfam" id="PF02886">
    <property type="entry name" value="LBP_BPI_CETP_C"/>
    <property type="match status" value="1"/>
</dbReference>
<dbReference type="SUPFAM" id="SSF55394">
    <property type="entry name" value="Bactericidal permeability-increasing protein, BPI"/>
    <property type="match status" value="1"/>
</dbReference>
<dbReference type="PANTHER" id="PTHR46019">
    <property type="entry name" value="BPI FOLD-CONTAINING FAMILY B MEMBER 4-RELATED"/>
    <property type="match status" value="1"/>
</dbReference>
<feature type="non-terminal residue" evidence="3">
    <location>
        <position position="468"/>
    </location>
</feature>
<dbReference type="AlphaFoldDB" id="A0A7L3F5F7"/>
<keyword evidence="4" id="KW-1185">Reference proteome</keyword>
<dbReference type="Gene3D" id="3.15.20.10">
    <property type="entry name" value="Bactericidal permeability-increasing protein, domain 2"/>
    <property type="match status" value="1"/>
</dbReference>
<organism evidence="3 4">
    <name type="scientific">Zapornia atra</name>
    <name type="common">Henderson crake</name>
    <dbReference type="NCBI Taxonomy" id="2585822"/>
    <lineage>
        <taxon>Eukaryota</taxon>
        <taxon>Metazoa</taxon>
        <taxon>Chordata</taxon>
        <taxon>Craniata</taxon>
        <taxon>Vertebrata</taxon>
        <taxon>Euteleostomi</taxon>
        <taxon>Archelosauria</taxon>
        <taxon>Archosauria</taxon>
        <taxon>Dinosauria</taxon>
        <taxon>Saurischia</taxon>
        <taxon>Theropoda</taxon>
        <taxon>Coelurosauria</taxon>
        <taxon>Aves</taxon>
        <taxon>Neognathae</taxon>
        <taxon>Neoaves</taxon>
        <taxon>Gruiformes</taxon>
        <taxon>Rallidae</taxon>
        <taxon>Zapornia</taxon>
    </lineage>
</organism>
<dbReference type="PANTHER" id="PTHR46019:SF4">
    <property type="entry name" value="BPI FOLD-CONTAINING FAMILY B MEMBER 4"/>
    <property type="match status" value="1"/>
</dbReference>
<dbReference type="SMART" id="SM00329">
    <property type="entry name" value="BPI2"/>
    <property type="match status" value="1"/>
</dbReference>
<evidence type="ECO:0000313" key="3">
    <source>
        <dbReference type="EMBL" id="NXT74460.1"/>
    </source>
</evidence>
<dbReference type="InterPro" id="IPR017943">
    <property type="entry name" value="Bactericidal_perm-incr_a/b_dom"/>
</dbReference>
<reference evidence="3 4" key="1">
    <citation type="submission" date="2019-09" db="EMBL/GenBank/DDBJ databases">
        <title>Bird 10,000 Genomes (B10K) Project - Family phase.</title>
        <authorList>
            <person name="Zhang G."/>
        </authorList>
    </citation>
    <scope>NUCLEOTIDE SEQUENCE [LARGE SCALE GENOMIC DNA]</scope>
    <source>
        <strain evidence="3">B10K-DU-011-47</strain>
        <tissue evidence="3">Mixed tissue sample</tissue>
    </source>
</reference>
<evidence type="ECO:0000256" key="1">
    <source>
        <dbReference type="SAM" id="SignalP"/>
    </source>
</evidence>
<evidence type="ECO:0000259" key="2">
    <source>
        <dbReference type="SMART" id="SM00329"/>
    </source>
</evidence>
<dbReference type="GO" id="GO:0008289">
    <property type="term" value="F:lipid binding"/>
    <property type="evidence" value="ECO:0007669"/>
    <property type="project" value="InterPro"/>
</dbReference>
<proteinExistence type="predicted"/>
<gene>
    <name evidence="3" type="primary">Bpifb3</name>
    <name evidence="3" type="ORF">ZAPATR_R02892</name>
</gene>
<dbReference type="InterPro" id="IPR001124">
    <property type="entry name" value="Lipid-bd_serum_glycop_C"/>
</dbReference>
<feature type="chain" id="PRO_5029728406" evidence="1">
    <location>
        <begin position="22"/>
        <end position="468"/>
    </location>
</feature>
<feature type="signal peptide" evidence="1">
    <location>
        <begin position="1"/>
        <end position="21"/>
    </location>
</feature>
<accession>A0A7L3F5F7</accession>
<dbReference type="InterPro" id="IPR051660">
    <property type="entry name" value="BPI_fold-BPI/LBP"/>
</dbReference>
<evidence type="ECO:0000313" key="4">
    <source>
        <dbReference type="Proteomes" id="UP000557426"/>
    </source>
</evidence>
<dbReference type="EMBL" id="VZTU01003619">
    <property type="protein sequence ID" value="NXT74460.1"/>
    <property type="molecule type" value="Genomic_DNA"/>
</dbReference>
<name>A0A7L3F5F7_9GRUI</name>